<reference evidence="3 4" key="1">
    <citation type="submission" date="2024-06" db="EMBL/GenBank/DDBJ databases">
        <authorList>
            <person name="Kim D.-U."/>
        </authorList>
    </citation>
    <scope>NUCLEOTIDE SEQUENCE [LARGE SCALE GENOMIC DNA]</scope>
    <source>
        <strain evidence="3 4">KACC15460</strain>
    </source>
</reference>
<dbReference type="EMBL" id="JBEWSZ010000001">
    <property type="protein sequence ID" value="MET2827114.1"/>
    <property type="molecule type" value="Genomic_DNA"/>
</dbReference>
<organism evidence="3 4">
    <name type="scientific">Mesorhizobium shangrilense</name>
    <dbReference type="NCBI Taxonomy" id="460060"/>
    <lineage>
        <taxon>Bacteria</taxon>
        <taxon>Pseudomonadati</taxon>
        <taxon>Pseudomonadota</taxon>
        <taxon>Alphaproteobacteria</taxon>
        <taxon>Hyphomicrobiales</taxon>
        <taxon>Phyllobacteriaceae</taxon>
        <taxon>Mesorhizobium</taxon>
    </lineage>
</organism>
<evidence type="ECO:0000259" key="2">
    <source>
        <dbReference type="Pfam" id="PF13185"/>
    </source>
</evidence>
<dbReference type="RefSeq" id="WP_354459162.1">
    <property type="nucleotide sequence ID" value="NZ_JBEWSZ010000001.1"/>
</dbReference>
<evidence type="ECO:0000313" key="4">
    <source>
        <dbReference type="Proteomes" id="UP001548832"/>
    </source>
</evidence>
<dbReference type="SUPFAM" id="SSF55781">
    <property type="entry name" value="GAF domain-like"/>
    <property type="match status" value="1"/>
</dbReference>
<dbReference type="PANTHER" id="PTHR21021">
    <property type="entry name" value="GAF/PUTATIVE CYTOSKELETAL PROTEIN"/>
    <property type="match status" value="1"/>
</dbReference>
<dbReference type="InterPro" id="IPR000614">
    <property type="entry name" value="FRMsr_CS"/>
</dbReference>
<evidence type="ECO:0000313" key="3">
    <source>
        <dbReference type="EMBL" id="MET2827114.1"/>
    </source>
</evidence>
<accession>A0ABV2DAT4</accession>
<comment type="caution">
    <text evidence="3">The sequence shown here is derived from an EMBL/GenBank/DDBJ whole genome shotgun (WGS) entry which is preliminary data.</text>
</comment>
<evidence type="ECO:0000256" key="1">
    <source>
        <dbReference type="ARBA" id="ARBA00038454"/>
    </source>
</evidence>
<dbReference type="InterPro" id="IPR029016">
    <property type="entry name" value="GAF-like_dom_sf"/>
</dbReference>
<proteinExistence type="inferred from homology"/>
<protein>
    <submittedName>
        <fullName evidence="3">GAF domain-containing protein</fullName>
    </submittedName>
</protein>
<name>A0ABV2DAT4_9HYPH</name>
<dbReference type="Proteomes" id="UP001548832">
    <property type="component" value="Unassembled WGS sequence"/>
</dbReference>
<dbReference type="Pfam" id="PF13185">
    <property type="entry name" value="GAF_2"/>
    <property type="match status" value="1"/>
</dbReference>
<gene>
    <name evidence="3" type="ORF">ABVQ20_09020</name>
</gene>
<dbReference type="InterPro" id="IPR003018">
    <property type="entry name" value="GAF"/>
</dbReference>
<feature type="domain" description="GAF" evidence="2">
    <location>
        <begin position="48"/>
        <end position="156"/>
    </location>
</feature>
<dbReference type="InterPro" id="IPR051330">
    <property type="entry name" value="Phosphatase_reg/MetRdx"/>
</dbReference>
<keyword evidence="4" id="KW-1185">Reference proteome</keyword>
<dbReference type="PANTHER" id="PTHR21021:SF15">
    <property type="entry name" value="FREE METHIONINE-R-SULFOXIDE REDUCTASE"/>
    <property type="match status" value="1"/>
</dbReference>
<comment type="similarity">
    <text evidence="1">Belongs to the free Met sulfoxide reductase family.</text>
</comment>
<dbReference type="Gene3D" id="3.30.450.40">
    <property type="match status" value="1"/>
</dbReference>
<dbReference type="PROSITE" id="PS01320">
    <property type="entry name" value="UPF0067"/>
    <property type="match status" value="1"/>
</dbReference>
<sequence length="165" mass="17536">MFAAKAIDTSDKAAFYRDLATQLKALLDGERDSIANAANTAALIFQMVPDLNWAGFYFLQSDEEMVLGPFQGKPACVRIAVGQGVCGTAVELGMSMLIKDVHDFPGHIACDAASRSELVVLLQDNDGAFGVLDLDSPLPGRFDSADQAGIEKLAAIYVAASSFED</sequence>